<comment type="caution">
    <text evidence="1">The sequence shown here is derived from an EMBL/GenBank/DDBJ whole genome shotgun (WGS) entry which is preliminary data.</text>
</comment>
<sequence length="28" mass="3253">RLQKRTRAKLIAMALEADRPDLVKVFRG</sequence>
<evidence type="ECO:0000313" key="1">
    <source>
        <dbReference type="EMBL" id="KKL95322.1"/>
    </source>
</evidence>
<accession>A0A0F9J884</accession>
<protein>
    <submittedName>
        <fullName evidence="1">Uncharacterized protein</fullName>
    </submittedName>
</protein>
<dbReference type="EMBL" id="LAZR01018704">
    <property type="protein sequence ID" value="KKL95322.1"/>
    <property type="molecule type" value="Genomic_DNA"/>
</dbReference>
<dbReference type="AlphaFoldDB" id="A0A0F9J884"/>
<proteinExistence type="predicted"/>
<reference evidence="1" key="1">
    <citation type="journal article" date="2015" name="Nature">
        <title>Complex archaea that bridge the gap between prokaryotes and eukaryotes.</title>
        <authorList>
            <person name="Spang A."/>
            <person name="Saw J.H."/>
            <person name="Jorgensen S.L."/>
            <person name="Zaremba-Niedzwiedzka K."/>
            <person name="Martijn J."/>
            <person name="Lind A.E."/>
            <person name="van Eijk R."/>
            <person name="Schleper C."/>
            <person name="Guy L."/>
            <person name="Ettema T.J."/>
        </authorList>
    </citation>
    <scope>NUCLEOTIDE SEQUENCE</scope>
</reference>
<organism evidence="1">
    <name type="scientific">marine sediment metagenome</name>
    <dbReference type="NCBI Taxonomy" id="412755"/>
    <lineage>
        <taxon>unclassified sequences</taxon>
        <taxon>metagenomes</taxon>
        <taxon>ecological metagenomes</taxon>
    </lineage>
</organism>
<name>A0A0F9J884_9ZZZZ</name>
<gene>
    <name evidence="1" type="ORF">LCGC14_1855710</name>
</gene>
<feature type="non-terminal residue" evidence="1">
    <location>
        <position position="1"/>
    </location>
</feature>